<dbReference type="SUPFAM" id="SSF56672">
    <property type="entry name" value="DNA/RNA polymerases"/>
    <property type="match status" value="1"/>
</dbReference>
<evidence type="ECO:0000313" key="1">
    <source>
        <dbReference type="Ensembl" id="ENSSSCP00070001965.1"/>
    </source>
</evidence>
<dbReference type="AlphaFoldDB" id="A0A4X1SJA9"/>
<name>A0A4X1SJA9_PIG</name>
<accession>A0A4X1SJA9</accession>
<evidence type="ECO:0000313" key="2">
    <source>
        <dbReference type="Proteomes" id="UP000314985"/>
    </source>
</evidence>
<dbReference type="Ensembl" id="ENSSSCT00070002348.1">
    <property type="protein sequence ID" value="ENSSSCP00070001965.1"/>
    <property type="gene ID" value="ENSSSCG00070001253.1"/>
</dbReference>
<dbReference type="Proteomes" id="UP000314985">
    <property type="component" value="Unassembled WGS sequence"/>
</dbReference>
<proteinExistence type="predicted"/>
<dbReference type="Gene3D" id="3.10.20.370">
    <property type="match status" value="1"/>
</dbReference>
<dbReference type="InterPro" id="IPR043502">
    <property type="entry name" value="DNA/RNA_pol_sf"/>
</dbReference>
<organism evidence="1 2">
    <name type="scientific">Sus scrofa</name>
    <name type="common">Pig</name>
    <dbReference type="NCBI Taxonomy" id="9823"/>
    <lineage>
        <taxon>Eukaryota</taxon>
        <taxon>Metazoa</taxon>
        <taxon>Chordata</taxon>
        <taxon>Craniata</taxon>
        <taxon>Vertebrata</taxon>
        <taxon>Euteleostomi</taxon>
        <taxon>Mammalia</taxon>
        <taxon>Eutheria</taxon>
        <taxon>Laurasiatheria</taxon>
        <taxon>Artiodactyla</taxon>
        <taxon>Suina</taxon>
        <taxon>Suidae</taxon>
        <taxon>Sus</taxon>
    </lineage>
</organism>
<reference evidence="1" key="2">
    <citation type="submission" date="2025-08" db="UniProtKB">
        <authorList>
            <consortium name="Ensembl"/>
        </authorList>
    </citation>
    <scope>IDENTIFICATION</scope>
</reference>
<reference evidence="2" key="1">
    <citation type="submission" date="2017-08" db="EMBL/GenBank/DDBJ databases">
        <title>USMARCv1.0.</title>
        <authorList>
            <person name="Hannum G.I."/>
            <person name="Koren S."/>
            <person name="Schroeder S.G."/>
            <person name="Chin S.C."/>
            <person name="Nonneman D.J."/>
            <person name="Becker S.A."/>
            <person name="Rosen B.D."/>
            <person name="Bickhart D.M."/>
            <person name="Putnam N.H."/>
            <person name="Green R.E."/>
            <person name="Tuggle C.K."/>
            <person name="Liu H."/>
            <person name="Rohrer G.A."/>
            <person name="Warr A."/>
            <person name="Hall R."/>
            <person name="Kim K."/>
            <person name="Hume D.A."/>
            <person name="Talbot R."/>
            <person name="Chow W."/>
            <person name="Howe K."/>
            <person name="Schwartz A.S."/>
            <person name="Watson M."/>
            <person name="Archibald A.L."/>
            <person name="Phillippy A.M."/>
            <person name="Smith T.P.L."/>
        </authorList>
    </citation>
    <scope>NUCLEOTIDE SEQUENCE [LARGE SCALE GENOMIC DNA]</scope>
</reference>
<protein>
    <submittedName>
        <fullName evidence="1">Uncharacterized protein</fullName>
    </submittedName>
</protein>
<sequence>MALGVLTLEFGPLQRPVAYLSKQIDSVAAGWPPCLQALAATTLLVREADKLTLGQNLNVKVPHSVVKPNGYQGPPLAHTCTNDSIYQGLLCENPWVKLEVVRTLNPATFLPDEVGSPDHNCLEVLDEVFSAGLT</sequence>